<proteinExistence type="predicted"/>
<dbReference type="EMBL" id="GBXM01107263">
    <property type="protein sequence ID" value="JAH01314.1"/>
    <property type="molecule type" value="Transcribed_RNA"/>
</dbReference>
<protein>
    <submittedName>
        <fullName evidence="1">Uncharacterized protein</fullName>
    </submittedName>
</protein>
<accession>A0A0E9P9Z7</accession>
<organism evidence="1">
    <name type="scientific">Anguilla anguilla</name>
    <name type="common">European freshwater eel</name>
    <name type="synonym">Muraena anguilla</name>
    <dbReference type="NCBI Taxonomy" id="7936"/>
    <lineage>
        <taxon>Eukaryota</taxon>
        <taxon>Metazoa</taxon>
        <taxon>Chordata</taxon>
        <taxon>Craniata</taxon>
        <taxon>Vertebrata</taxon>
        <taxon>Euteleostomi</taxon>
        <taxon>Actinopterygii</taxon>
        <taxon>Neopterygii</taxon>
        <taxon>Teleostei</taxon>
        <taxon>Anguilliformes</taxon>
        <taxon>Anguillidae</taxon>
        <taxon>Anguilla</taxon>
    </lineage>
</organism>
<name>A0A0E9P9Z7_ANGAN</name>
<sequence>MIELETVITTNFP</sequence>
<reference evidence="1" key="2">
    <citation type="journal article" date="2015" name="Fish Shellfish Immunol.">
        <title>Early steps in the European eel (Anguilla anguilla)-Vibrio vulnificus interaction in the gills: Role of the RtxA13 toxin.</title>
        <authorList>
            <person name="Callol A."/>
            <person name="Pajuelo D."/>
            <person name="Ebbesson L."/>
            <person name="Teles M."/>
            <person name="MacKenzie S."/>
            <person name="Amaro C."/>
        </authorList>
    </citation>
    <scope>NUCLEOTIDE SEQUENCE</scope>
</reference>
<evidence type="ECO:0000313" key="1">
    <source>
        <dbReference type="EMBL" id="JAH01314.1"/>
    </source>
</evidence>
<reference evidence="1" key="1">
    <citation type="submission" date="2014-11" db="EMBL/GenBank/DDBJ databases">
        <authorList>
            <person name="Amaro Gonzalez C."/>
        </authorList>
    </citation>
    <scope>NUCLEOTIDE SEQUENCE</scope>
</reference>